<dbReference type="PANTHER" id="PTHR32309:SF13">
    <property type="entry name" value="FERRIC ENTEROBACTIN TRANSPORT PROTEIN FEPE"/>
    <property type="match status" value="1"/>
</dbReference>
<comment type="subcellular location">
    <subcellularLocation>
        <location evidence="1">Cell membrane</location>
        <topology evidence="1">Multi-pass membrane protein</topology>
    </subcellularLocation>
</comment>
<evidence type="ECO:0000313" key="14">
    <source>
        <dbReference type="Proteomes" id="UP000595197"/>
    </source>
</evidence>
<dbReference type="InterPro" id="IPR003856">
    <property type="entry name" value="LPS_length_determ_N"/>
</dbReference>
<dbReference type="InterPro" id="IPR050445">
    <property type="entry name" value="Bact_polysacc_biosynth/exp"/>
</dbReference>
<keyword evidence="4" id="KW-0547">Nucleotide-binding</keyword>
<dbReference type="RefSeq" id="WP_201083066.1">
    <property type="nucleotide sequence ID" value="NZ_CP067422.1"/>
</dbReference>
<dbReference type="PANTHER" id="PTHR32309">
    <property type="entry name" value="TYROSINE-PROTEIN KINASE"/>
    <property type="match status" value="1"/>
</dbReference>
<sequence length="764" mass="83029">MSVEMLSSPISEPAPAHARPAKGDEIDLGAIMAAIKRRRGTILGLAVACTAIGIGASYAVKPTYWAEAVISLNVRGAAVTESASVIPDLKVDNSIIRGEIDILTSRTAAGRVVDSLKLTPEPVSEDAGVIKASLQRMGRSIAESGLFDRVAALVGPSETIDGLRAALVRQDVQAQPVSSDPREQMINILLGNVSAANDGRSYSIRVGYSAASADQAALIANAFAAEYLQMQRDEKVRETVNANEWLKRQVQVLREDVLAAETRVQKLQENAGLADPARGGSAVSQQMAQLNVQLVAARAAVTQAEAKLRSGQDMLRTRGSIDSAAAVLESPMLQLLARDQTEIKRKMADLSSQYGDRHPTIIGLRSELASVDQRIRDEMQRTVQALNNDVAVARASEQSLQNRLRQLEASYADGAKVEIQVRQFQREADAARELYQSFLQRMKETGAQAELARPDARIISEAVESPFPAFPNRKLFAVIGLVFGLFLGLFIAFVAENLQRGFNDIDDLEGETGIPGFGSIPLVRRGRKGNPVDYLVEKPISAYSESLRTVQSLIHSVSQSRTARVILVTSAVAGEGKSTFCASLTRQLALGNQKVLLIDGDLRRSRLLEVLPGKPVMDQADAPADLIEVLEGRREFGDAIRVDEATGLHYLATARHEQNPQRLLMGRPMQGVITQALRHYDLVVIDAPPVMAVSDALVLARYADASLLMVRWSKTSRKLVNDAVKRLRVSGVKVSGAVMTMVDLKKRAKGGHEDYSYRNPYYAD</sequence>
<keyword evidence="2" id="KW-1003">Cell membrane</keyword>
<evidence type="ECO:0000256" key="3">
    <source>
        <dbReference type="ARBA" id="ARBA00022692"/>
    </source>
</evidence>
<evidence type="ECO:0000256" key="1">
    <source>
        <dbReference type="ARBA" id="ARBA00004651"/>
    </source>
</evidence>
<keyword evidence="14" id="KW-1185">Reference proteome</keyword>
<dbReference type="InterPro" id="IPR005702">
    <property type="entry name" value="Wzc-like_C"/>
</dbReference>
<feature type="domain" description="Tyrosine-protein kinase G-rich" evidence="12">
    <location>
        <begin position="423"/>
        <end position="494"/>
    </location>
</feature>
<feature type="coiled-coil region" evidence="8">
    <location>
        <begin position="376"/>
        <end position="441"/>
    </location>
</feature>
<name>A0ABX7BI84_9PROT</name>
<dbReference type="InterPro" id="IPR027417">
    <property type="entry name" value="P-loop_NTPase"/>
</dbReference>
<evidence type="ECO:0000256" key="2">
    <source>
        <dbReference type="ARBA" id="ARBA00022475"/>
    </source>
</evidence>
<feature type="region of interest" description="Disordered" evidence="9">
    <location>
        <begin position="1"/>
        <end position="21"/>
    </location>
</feature>
<accession>A0ABX7BI84</accession>
<evidence type="ECO:0000256" key="10">
    <source>
        <dbReference type="SAM" id="Phobius"/>
    </source>
</evidence>
<keyword evidence="13" id="KW-0614">Plasmid</keyword>
<protein>
    <submittedName>
        <fullName evidence="13">AAA family ATPase</fullName>
    </submittedName>
</protein>
<dbReference type="SUPFAM" id="SSF52540">
    <property type="entry name" value="P-loop containing nucleoside triphosphate hydrolases"/>
    <property type="match status" value="1"/>
</dbReference>
<proteinExistence type="predicted"/>
<evidence type="ECO:0000259" key="11">
    <source>
        <dbReference type="Pfam" id="PF02706"/>
    </source>
</evidence>
<feature type="transmembrane region" description="Helical" evidence="10">
    <location>
        <begin position="475"/>
        <end position="495"/>
    </location>
</feature>
<keyword evidence="7 10" id="KW-0472">Membrane</keyword>
<evidence type="ECO:0000256" key="9">
    <source>
        <dbReference type="SAM" id="MobiDB-lite"/>
    </source>
</evidence>
<gene>
    <name evidence="13" type="ORF">IGS68_33150</name>
</gene>
<dbReference type="Proteomes" id="UP000595197">
    <property type="component" value="Plasmid pTT6-2"/>
</dbReference>
<keyword evidence="5" id="KW-0067">ATP-binding</keyword>
<feature type="domain" description="Polysaccharide chain length determinant N-terminal" evidence="11">
    <location>
        <begin position="24"/>
        <end position="116"/>
    </location>
</feature>
<dbReference type="CDD" id="cd05387">
    <property type="entry name" value="BY-kinase"/>
    <property type="match status" value="1"/>
</dbReference>
<evidence type="ECO:0000256" key="6">
    <source>
        <dbReference type="ARBA" id="ARBA00022989"/>
    </source>
</evidence>
<feature type="coiled-coil region" evidence="8">
    <location>
        <begin position="250"/>
        <end position="307"/>
    </location>
</feature>
<keyword evidence="8" id="KW-0175">Coiled coil</keyword>
<evidence type="ECO:0000256" key="8">
    <source>
        <dbReference type="SAM" id="Coils"/>
    </source>
</evidence>
<evidence type="ECO:0000313" key="13">
    <source>
        <dbReference type="EMBL" id="QQP93471.1"/>
    </source>
</evidence>
<evidence type="ECO:0000256" key="7">
    <source>
        <dbReference type="ARBA" id="ARBA00023136"/>
    </source>
</evidence>
<dbReference type="Pfam" id="PF02706">
    <property type="entry name" value="Wzz"/>
    <property type="match status" value="1"/>
</dbReference>
<evidence type="ECO:0000256" key="5">
    <source>
        <dbReference type="ARBA" id="ARBA00022840"/>
    </source>
</evidence>
<dbReference type="Gene3D" id="3.40.50.300">
    <property type="entry name" value="P-loop containing nucleotide triphosphate hydrolases"/>
    <property type="match status" value="1"/>
</dbReference>
<geneLocation type="plasmid" evidence="13 14">
    <name>pTT6-2</name>
</geneLocation>
<evidence type="ECO:0000259" key="12">
    <source>
        <dbReference type="Pfam" id="PF13807"/>
    </source>
</evidence>
<dbReference type="InterPro" id="IPR032807">
    <property type="entry name" value="GNVR"/>
</dbReference>
<evidence type="ECO:0000256" key="4">
    <source>
        <dbReference type="ARBA" id="ARBA00022741"/>
    </source>
</evidence>
<dbReference type="EMBL" id="CP067422">
    <property type="protein sequence ID" value="QQP93471.1"/>
    <property type="molecule type" value="Genomic_DNA"/>
</dbReference>
<keyword evidence="3 10" id="KW-0812">Transmembrane</keyword>
<dbReference type="Pfam" id="PF13807">
    <property type="entry name" value="GNVR"/>
    <property type="match status" value="1"/>
</dbReference>
<keyword evidence="6 10" id="KW-1133">Transmembrane helix</keyword>
<reference evidence="13" key="1">
    <citation type="submission" date="2021-02" db="EMBL/GenBank/DDBJ databases">
        <title>Skermanella TT6 skin isolate.</title>
        <authorList>
            <person name="Lee K."/>
            <person name="Ganzorig M."/>
        </authorList>
    </citation>
    <scope>NUCLEOTIDE SEQUENCE</scope>
    <source>
        <strain evidence="13">TT6</strain>
    </source>
</reference>
<organism evidence="13 14">
    <name type="scientific">Skermanella cutis</name>
    <dbReference type="NCBI Taxonomy" id="2775420"/>
    <lineage>
        <taxon>Bacteria</taxon>
        <taxon>Pseudomonadati</taxon>
        <taxon>Pseudomonadota</taxon>
        <taxon>Alphaproteobacteria</taxon>
        <taxon>Rhodospirillales</taxon>
        <taxon>Azospirillaceae</taxon>
        <taxon>Skermanella</taxon>
    </lineage>
</organism>